<organism evidence="2 3">
    <name type="scientific">Peronospora matthiolae</name>
    <dbReference type="NCBI Taxonomy" id="2874970"/>
    <lineage>
        <taxon>Eukaryota</taxon>
        <taxon>Sar</taxon>
        <taxon>Stramenopiles</taxon>
        <taxon>Oomycota</taxon>
        <taxon>Peronosporomycetes</taxon>
        <taxon>Peronosporales</taxon>
        <taxon>Peronosporaceae</taxon>
        <taxon>Peronospora</taxon>
    </lineage>
</organism>
<dbReference type="Proteomes" id="UP001162060">
    <property type="component" value="Unassembled WGS sequence"/>
</dbReference>
<name>A0AAV1V293_9STRA</name>
<gene>
    <name evidence="2" type="ORF">PM001_LOCUS25542</name>
</gene>
<dbReference type="AlphaFoldDB" id="A0AAV1V293"/>
<reference evidence="2" key="1">
    <citation type="submission" date="2024-01" db="EMBL/GenBank/DDBJ databases">
        <authorList>
            <person name="Webb A."/>
        </authorList>
    </citation>
    <scope>NUCLEOTIDE SEQUENCE</scope>
    <source>
        <strain evidence="2">Pm1</strain>
    </source>
</reference>
<proteinExistence type="predicted"/>
<evidence type="ECO:0000256" key="1">
    <source>
        <dbReference type="SAM" id="MobiDB-lite"/>
    </source>
</evidence>
<dbReference type="EMBL" id="CAKLBY020000258">
    <property type="protein sequence ID" value="CAK7940392.1"/>
    <property type="molecule type" value="Genomic_DNA"/>
</dbReference>
<accession>A0AAV1V293</accession>
<evidence type="ECO:0000313" key="2">
    <source>
        <dbReference type="EMBL" id="CAK7940392.1"/>
    </source>
</evidence>
<protein>
    <submittedName>
        <fullName evidence="2">Uncharacterized protein</fullName>
    </submittedName>
</protein>
<evidence type="ECO:0000313" key="3">
    <source>
        <dbReference type="Proteomes" id="UP001162060"/>
    </source>
</evidence>
<comment type="caution">
    <text evidence="2">The sequence shown here is derived from an EMBL/GenBank/DDBJ whole genome shotgun (WGS) entry which is preliminary data.</text>
</comment>
<sequence>MSQKSTALLKDQMPRRGKKTMMKIRLLLKTYVDLDERDAEGVTESTVRLRVALAAEDSSFSQGEVGVDEHEAEDGGQNKRKPTPS</sequence>
<feature type="region of interest" description="Disordered" evidence="1">
    <location>
        <begin position="58"/>
        <end position="85"/>
    </location>
</feature>